<reference evidence="5 6" key="1">
    <citation type="submission" date="2019-01" db="EMBL/GenBank/DDBJ databases">
        <title>Lactibacter flavus gen. nov., sp. nov., a novel bacterium of the family Propionibacteriaceae isolated from raw milk and dairy products.</title>
        <authorList>
            <person name="Huptas C."/>
            <person name="Wenning M."/>
            <person name="Breitenwieser F."/>
            <person name="Doll E."/>
            <person name="Von Neubeck M."/>
            <person name="Busse H.-J."/>
            <person name="Scherer S."/>
        </authorList>
    </citation>
    <scope>NUCLEOTIDE SEQUENCE [LARGE SCALE GENOMIC DNA]</scope>
    <source>
        <strain evidence="5 6">DSM 22130</strain>
    </source>
</reference>
<dbReference type="RefSeq" id="WP_131171007.1">
    <property type="nucleotide sequence ID" value="NZ_FXTL01000002.1"/>
</dbReference>
<dbReference type="PANTHER" id="PTHR43833">
    <property type="entry name" value="POTASSIUM CHANNEL PROTEIN 2-RELATED-RELATED"/>
    <property type="match status" value="1"/>
</dbReference>
<feature type="transmembrane region" description="Helical" evidence="2">
    <location>
        <begin position="21"/>
        <end position="40"/>
    </location>
</feature>
<accession>A0A4Q9KMW4</accession>
<evidence type="ECO:0000313" key="6">
    <source>
        <dbReference type="Proteomes" id="UP000291933"/>
    </source>
</evidence>
<proteinExistence type="predicted"/>
<name>A0A4Q9KMW4_PROTD</name>
<dbReference type="GO" id="GO:0005886">
    <property type="term" value="C:plasma membrane"/>
    <property type="evidence" value="ECO:0007669"/>
    <property type="project" value="UniProtKB-SubCell"/>
</dbReference>
<dbReference type="InterPro" id="IPR036721">
    <property type="entry name" value="RCK_C_sf"/>
</dbReference>
<feature type="transmembrane region" description="Helical" evidence="2">
    <location>
        <begin position="74"/>
        <end position="95"/>
    </location>
</feature>
<evidence type="ECO:0000259" key="4">
    <source>
        <dbReference type="PROSITE" id="PS51202"/>
    </source>
</evidence>
<dbReference type="GO" id="GO:0006813">
    <property type="term" value="P:potassium ion transport"/>
    <property type="evidence" value="ECO:0007669"/>
    <property type="project" value="InterPro"/>
</dbReference>
<dbReference type="PROSITE" id="PS51202">
    <property type="entry name" value="RCK_C"/>
    <property type="match status" value="1"/>
</dbReference>
<evidence type="ECO:0008006" key="7">
    <source>
        <dbReference type="Google" id="ProtNLM"/>
    </source>
</evidence>
<evidence type="ECO:0000313" key="5">
    <source>
        <dbReference type="EMBL" id="TBT95892.1"/>
    </source>
</evidence>
<dbReference type="OrthoDB" id="3208998at2"/>
<comment type="caution">
    <text evidence="5">The sequence shown here is derived from an EMBL/GenBank/DDBJ whole genome shotgun (WGS) entry which is preliminary data.</text>
</comment>
<dbReference type="InterPro" id="IPR036291">
    <property type="entry name" value="NAD(P)-bd_dom_sf"/>
</dbReference>
<dbReference type="SUPFAM" id="SSF116726">
    <property type="entry name" value="TrkA C-terminal domain-like"/>
    <property type="match status" value="1"/>
</dbReference>
<dbReference type="SUPFAM" id="SSF81324">
    <property type="entry name" value="Voltage-gated potassium channels"/>
    <property type="match status" value="1"/>
</dbReference>
<gene>
    <name evidence="5" type="ORF">ET996_02640</name>
</gene>
<dbReference type="SUPFAM" id="SSF51735">
    <property type="entry name" value="NAD(P)-binding Rossmann-fold domains"/>
    <property type="match status" value="1"/>
</dbReference>
<dbReference type="Gene3D" id="3.40.50.720">
    <property type="entry name" value="NAD(P)-binding Rossmann-like Domain"/>
    <property type="match status" value="1"/>
</dbReference>
<dbReference type="Proteomes" id="UP000291933">
    <property type="component" value="Unassembled WGS sequence"/>
</dbReference>
<comment type="subcellular location">
    <subcellularLocation>
        <location evidence="1">Cell membrane</location>
        <topology evidence="1">Multi-pass membrane protein</topology>
    </subcellularLocation>
</comment>
<feature type="domain" description="RCK C-terminal" evidence="4">
    <location>
        <begin position="256"/>
        <end position="338"/>
    </location>
</feature>
<evidence type="ECO:0000259" key="3">
    <source>
        <dbReference type="PROSITE" id="PS51201"/>
    </source>
</evidence>
<feature type="domain" description="RCK N-terminal" evidence="3">
    <location>
        <begin position="120"/>
        <end position="238"/>
    </location>
</feature>
<dbReference type="GO" id="GO:0008324">
    <property type="term" value="F:monoatomic cation transmembrane transporter activity"/>
    <property type="evidence" value="ECO:0007669"/>
    <property type="project" value="InterPro"/>
</dbReference>
<organism evidence="5 6">
    <name type="scientific">Propioniciclava tarda</name>
    <dbReference type="NCBI Taxonomy" id="433330"/>
    <lineage>
        <taxon>Bacteria</taxon>
        <taxon>Bacillati</taxon>
        <taxon>Actinomycetota</taxon>
        <taxon>Actinomycetes</taxon>
        <taxon>Propionibacteriales</taxon>
        <taxon>Propionibacteriaceae</taxon>
        <taxon>Propioniciclava</taxon>
    </lineage>
</organism>
<keyword evidence="2" id="KW-0812">Transmembrane</keyword>
<keyword evidence="6" id="KW-1185">Reference proteome</keyword>
<dbReference type="InterPro" id="IPR006037">
    <property type="entry name" value="RCK_C"/>
</dbReference>
<dbReference type="EMBL" id="SDMR01000002">
    <property type="protein sequence ID" value="TBT95892.1"/>
    <property type="molecule type" value="Genomic_DNA"/>
</dbReference>
<dbReference type="Gene3D" id="1.10.287.70">
    <property type="match status" value="1"/>
</dbReference>
<evidence type="ECO:0000256" key="2">
    <source>
        <dbReference type="SAM" id="Phobius"/>
    </source>
</evidence>
<dbReference type="PROSITE" id="PS51201">
    <property type="entry name" value="RCK_N"/>
    <property type="match status" value="1"/>
</dbReference>
<dbReference type="Pfam" id="PF02254">
    <property type="entry name" value="TrkA_N"/>
    <property type="match status" value="1"/>
</dbReference>
<dbReference type="InterPro" id="IPR050721">
    <property type="entry name" value="Trk_Ktr_HKT_K-transport"/>
</dbReference>
<dbReference type="AlphaFoldDB" id="A0A4Q9KMW4"/>
<dbReference type="InterPro" id="IPR003148">
    <property type="entry name" value="RCK_N"/>
</dbReference>
<dbReference type="InterPro" id="IPR013099">
    <property type="entry name" value="K_chnl_dom"/>
</dbReference>
<evidence type="ECO:0000256" key="1">
    <source>
        <dbReference type="ARBA" id="ARBA00004651"/>
    </source>
</evidence>
<sequence length="338" mass="36442">MPDIVRRRLWPHVSRPVRNALLWLVGMGLVALVGAFGYMVIEGWDFFDSIYMTIGVLATLGLKEIHPMDRPGELWTMFLSILGVAIIFGTVGIAAESLVSEMASGKREVKRMQKQVDALRGHFIVCGYGRVGSLVAAELRDDGQQVVVLDVGQDSLDRAVSDGFLVVPGDGTSDSVLLRAGVEQAKGLVSVIDSDANNVYVVISARSLNPDLFIVGRASTGAVMKKVLQAGADRTISPYEMAGRRVVQLALKPGVVDFIDAALSRGDLSFGMEEITVDKRLAGQTVGQLRKRGLFTLAIRHDPGIYEPNPVDERCLELGESLIVSGSTSAMRAMSEGL</sequence>
<keyword evidence="2" id="KW-1133">Transmembrane helix</keyword>
<dbReference type="Pfam" id="PF07885">
    <property type="entry name" value="Ion_trans_2"/>
    <property type="match status" value="1"/>
</dbReference>
<keyword evidence="2" id="KW-0472">Membrane</keyword>
<protein>
    <recommendedName>
        <fullName evidence="7">Potassium channel protein</fullName>
    </recommendedName>
</protein>
<dbReference type="PANTHER" id="PTHR43833:SF9">
    <property type="entry name" value="POTASSIUM CHANNEL PROTEIN YUGO-RELATED"/>
    <property type="match status" value="1"/>
</dbReference>